<evidence type="ECO:0000313" key="2">
    <source>
        <dbReference type="EMBL" id="EOD69679.1"/>
    </source>
</evidence>
<gene>
    <name evidence="2" type="ORF">H480_04962</name>
</gene>
<dbReference type="AlphaFoldDB" id="R1IGT5"/>
<organism evidence="2 3">
    <name type="scientific">Amycolatopsis vancoresmycina DSM 44592</name>
    <dbReference type="NCBI Taxonomy" id="1292037"/>
    <lineage>
        <taxon>Bacteria</taxon>
        <taxon>Bacillati</taxon>
        <taxon>Actinomycetota</taxon>
        <taxon>Actinomycetes</taxon>
        <taxon>Pseudonocardiales</taxon>
        <taxon>Pseudonocardiaceae</taxon>
        <taxon>Amycolatopsis</taxon>
    </lineage>
</organism>
<keyword evidence="3" id="KW-1185">Reference proteome</keyword>
<protein>
    <submittedName>
        <fullName evidence="2">Uncharacterized protein</fullName>
    </submittedName>
</protein>
<dbReference type="PATRIC" id="fig|1292037.4.peg.972"/>
<accession>R1IGT5</accession>
<proteinExistence type="predicted"/>
<evidence type="ECO:0000313" key="3">
    <source>
        <dbReference type="Proteomes" id="UP000014139"/>
    </source>
</evidence>
<dbReference type="Proteomes" id="UP000014139">
    <property type="component" value="Unassembled WGS sequence"/>
</dbReference>
<name>R1IGT5_9PSEU</name>
<dbReference type="RefSeq" id="WP_003060757.1">
    <property type="nucleotide sequence ID" value="NZ_AOUO01000050.1"/>
</dbReference>
<dbReference type="EMBL" id="AOUO01000050">
    <property type="protein sequence ID" value="EOD69679.1"/>
    <property type="molecule type" value="Genomic_DNA"/>
</dbReference>
<feature type="region of interest" description="Disordered" evidence="1">
    <location>
        <begin position="96"/>
        <end position="228"/>
    </location>
</feature>
<reference evidence="2 3" key="1">
    <citation type="submission" date="2013-02" db="EMBL/GenBank/DDBJ databases">
        <title>Draft genome sequence of Amycolatopsis vancoresmycina strain DSM 44592T.</title>
        <authorList>
            <person name="Kumar S."/>
            <person name="Kaur N."/>
            <person name="Kaur C."/>
            <person name="Raghava G.P.S."/>
            <person name="Mayilraj S."/>
        </authorList>
    </citation>
    <scope>NUCLEOTIDE SEQUENCE [LARGE SCALE GENOMIC DNA]</scope>
    <source>
        <strain evidence="2 3">DSM 44592</strain>
    </source>
</reference>
<sequence>MDEPIGSSVPAVVPTIDPARTQANGSVPVVGHATDAAPATVARVRDLSGSAAPTAALADALETSASHTVASVPGTVPAIGRIAVTATDLTRLITATDDPHHDIGSTPEVPAPAGSNDLAHAPANSGGRERPTDRALVTIPVRPATTAITEQPLTEPRSDHGTGGLAGRPWLPSCVVPASAGHATGHDRSGGDAVQPAGAQHPQPSHHRNGVPGQAVTSAEIQPGVTPD</sequence>
<evidence type="ECO:0000256" key="1">
    <source>
        <dbReference type="SAM" id="MobiDB-lite"/>
    </source>
</evidence>
<comment type="caution">
    <text evidence="2">The sequence shown here is derived from an EMBL/GenBank/DDBJ whole genome shotgun (WGS) entry which is preliminary data.</text>
</comment>
<dbReference type="OrthoDB" id="3638807at2"/>